<dbReference type="Pfam" id="PF04799">
    <property type="entry name" value="Fzo_mitofusin"/>
    <property type="match status" value="1"/>
</dbReference>
<evidence type="ECO:0000256" key="5">
    <source>
        <dbReference type="ARBA" id="ARBA00022801"/>
    </source>
</evidence>
<evidence type="ECO:0000256" key="4">
    <source>
        <dbReference type="ARBA" id="ARBA00022787"/>
    </source>
</evidence>
<name>F6VDC4_CIOIN</name>
<reference evidence="14" key="3">
    <citation type="submission" date="2025-08" db="UniProtKB">
        <authorList>
            <consortium name="Ensembl"/>
        </authorList>
    </citation>
    <scope>IDENTIFICATION</scope>
</reference>
<dbReference type="SUPFAM" id="SSF111479">
    <property type="entry name" value="Fzo-like conserved region"/>
    <property type="match status" value="1"/>
</dbReference>
<evidence type="ECO:0000256" key="2">
    <source>
        <dbReference type="ARBA" id="ARBA00022692"/>
    </source>
</evidence>
<keyword evidence="5" id="KW-0378">Hydrolase</keyword>
<keyword evidence="15" id="KW-1185">Reference proteome</keyword>
<dbReference type="GeneTree" id="ENSGT00390000013727"/>
<evidence type="ECO:0000256" key="12">
    <source>
        <dbReference type="SAM" id="Coils"/>
    </source>
</evidence>
<dbReference type="GO" id="GO:0005741">
    <property type="term" value="C:mitochondrial outer membrane"/>
    <property type="evidence" value="ECO:0000318"/>
    <property type="project" value="GO_Central"/>
</dbReference>
<dbReference type="SUPFAM" id="SSF52540">
    <property type="entry name" value="P-loop containing nucleoside triphosphate hydrolases"/>
    <property type="match status" value="1"/>
</dbReference>
<dbReference type="GO" id="GO:0008053">
    <property type="term" value="P:mitochondrial fusion"/>
    <property type="evidence" value="ECO:0000318"/>
    <property type="project" value="GO_Central"/>
</dbReference>
<evidence type="ECO:0000256" key="6">
    <source>
        <dbReference type="ARBA" id="ARBA00022843"/>
    </source>
</evidence>
<proteinExistence type="predicted"/>
<dbReference type="Gene3D" id="3.40.50.300">
    <property type="entry name" value="P-loop containing nucleotide triphosphate hydrolases"/>
    <property type="match status" value="1"/>
</dbReference>
<keyword evidence="6" id="KW-0832">Ubl conjugation</keyword>
<dbReference type="PANTHER" id="PTHR10465:SF3">
    <property type="entry name" value="TRANSMEMBRANE GTPASE MARF-RELATED"/>
    <property type="match status" value="1"/>
</dbReference>
<evidence type="ECO:0000259" key="13">
    <source>
        <dbReference type="PROSITE" id="PS51718"/>
    </source>
</evidence>
<sequence length="761" mass="87033">HSFIISFCSIFSYTAMRMNRHSGAGDMGSPLKHFTNAKKKINVLFSDIQTYIEEFGEFIDDIGNSDENIIIEEELEDDVLAALEKINGIKDMLTRNHMKVVFFGRTSNGKSSVVNAMLWDRILPTGIGHTTNCFLSVAGCSDEGAYLLCNGSEEKRSIKSVTQLSHALSEESMSPDSLIQVFWPKSKCALLKDDVVLVDSPGIDVSHDLDQWIDKYCLDADVFILVANAESTLMQAEKKFFHRVNEKLSKPNIFILNNRWDASASEPELMEQVRQQHLERGISFLADELKVISKSQAKDRVFFVSAKETLQSRMPKVPGKADSPVYMADGHQVRLMEFARFEREFEECISRSATRTKFEYHTQRASKIIDQLHSKAEWLYTKATELMNECRDRRVFLLQRLEYIDNQMKLVTQRSKDGIVALANEAERQVRVAMSDEIRRLPLLVDEFQRPFHPNPMVLRVYKAELYRHIEEGLGRNLHARCSGALQKQIDKNRNVMIDSIQPLLMTSPHRRIFVLESRYPSFDMSYDIDCTSLCSDFQEDIDFKFSLGFSQLIARFVGPKEARRSRFGGISNDVVSIPPTPNSGNAVADQEGRAHQVATQDFLWSLASGYFQYTQSHSTVFVVCLDVFWRSIGWRVVAFSAVSYFALYGYERITWSSRAKEKALKRQFVEHATDKLNLIISFTSSNCSHQVQQELSGTFSRLCCEIEEVRKEIEQESEDLLHRCNHLTQAQTQSKTLRNKAGWLAAELESFAKTYLTPPP</sequence>
<dbReference type="GO" id="GO:0003924">
    <property type="term" value="F:GTPase activity"/>
    <property type="evidence" value="ECO:0000318"/>
    <property type="project" value="GO_Central"/>
</dbReference>
<keyword evidence="2" id="KW-0812">Transmembrane</keyword>
<comment type="subcellular location">
    <subcellularLocation>
        <location evidence="1">Mitochondrion outer membrane</location>
        <topology evidence="1">Multi-pass membrane protein</topology>
    </subcellularLocation>
</comment>
<dbReference type="Ensembl" id="ENSCINT00000013942.3">
    <property type="protein sequence ID" value="ENSCINP00000013942.3"/>
    <property type="gene ID" value="ENSCING00000006787.3"/>
</dbReference>
<evidence type="ECO:0000256" key="11">
    <source>
        <dbReference type="ARBA" id="ARBA00023136"/>
    </source>
</evidence>
<dbReference type="InterPro" id="IPR027094">
    <property type="entry name" value="Mitofusin_fam"/>
</dbReference>
<dbReference type="OMA" id="IMDTINV"/>
<dbReference type="InParanoid" id="F6VDC4"/>
<keyword evidence="3" id="KW-0547">Nucleotide-binding</keyword>
<dbReference type="InterPro" id="IPR006884">
    <property type="entry name" value="Fzo/mitofusin_HR2"/>
</dbReference>
<dbReference type="InterPro" id="IPR027417">
    <property type="entry name" value="P-loop_NTPase"/>
</dbReference>
<dbReference type="InterPro" id="IPR045063">
    <property type="entry name" value="Dynamin_N"/>
</dbReference>
<reference evidence="15" key="1">
    <citation type="journal article" date="2002" name="Science">
        <title>The draft genome of Ciona intestinalis: insights into chordate and vertebrate origins.</title>
        <authorList>
            <person name="Dehal P."/>
            <person name="Satou Y."/>
            <person name="Campbell R.K."/>
            <person name="Chapman J."/>
            <person name="Degnan B."/>
            <person name="De Tomaso A."/>
            <person name="Davidson B."/>
            <person name="Di Gregorio A."/>
            <person name="Gelpke M."/>
            <person name="Goodstein D.M."/>
            <person name="Harafuji N."/>
            <person name="Hastings K.E."/>
            <person name="Ho I."/>
            <person name="Hotta K."/>
            <person name="Huang W."/>
            <person name="Kawashima T."/>
            <person name="Lemaire P."/>
            <person name="Martinez D."/>
            <person name="Meinertzhagen I.A."/>
            <person name="Necula S."/>
            <person name="Nonaka M."/>
            <person name="Putnam N."/>
            <person name="Rash S."/>
            <person name="Saiga H."/>
            <person name="Satake M."/>
            <person name="Terry A."/>
            <person name="Yamada L."/>
            <person name="Wang H.G."/>
            <person name="Awazu S."/>
            <person name="Azumi K."/>
            <person name="Boore J."/>
            <person name="Branno M."/>
            <person name="Chin-Bow S."/>
            <person name="DeSantis R."/>
            <person name="Doyle S."/>
            <person name="Francino P."/>
            <person name="Keys D.N."/>
            <person name="Haga S."/>
            <person name="Hayashi H."/>
            <person name="Hino K."/>
            <person name="Imai K.S."/>
            <person name="Inaba K."/>
            <person name="Kano S."/>
            <person name="Kobayashi K."/>
            <person name="Kobayashi M."/>
            <person name="Lee B.I."/>
            <person name="Makabe K.W."/>
            <person name="Manohar C."/>
            <person name="Matassi G."/>
            <person name="Medina M."/>
            <person name="Mochizuki Y."/>
            <person name="Mount S."/>
            <person name="Morishita T."/>
            <person name="Miura S."/>
            <person name="Nakayama A."/>
            <person name="Nishizaka S."/>
            <person name="Nomoto H."/>
            <person name="Ohta F."/>
            <person name="Oishi K."/>
            <person name="Rigoutsos I."/>
            <person name="Sano M."/>
            <person name="Sasaki A."/>
            <person name="Sasakura Y."/>
            <person name="Shoguchi E."/>
            <person name="Shin-i T."/>
            <person name="Spagnuolo A."/>
            <person name="Stainier D."/>
            <person name="Suzuki M.M."/>
            <person name="Tassy O."/>
            <person name="Takatori N."/>
            <person name="Tokuoka M."/>
            <person name="Yagi K."/>
            <person name="Yoshizaki F."/>
            <person name="Wada S."/>
            <person name="Zhang C."/>
            <person name="Hyatt P.D."/>
            <person name="Larimer F."/>
            <person name="Detter C."/>
            <person name="Doggett N."/>
            <person name="Glavina T."/>
            <person name="Hawkins T."/>
            <person name="Richardson P."/>
            <person name="Lucas S."/>
            <person name="Kohara Y."/>
            <person name="Levine M."/>
            <person name="Satoh N."/>
            <person name="Rokhsar D.S."/>
        </authorList>
    </citation>
    <scope>NUCLEOTIDE SEQUENCE [LARGE SCALE GENOMIC DNA]</scope>
</reference>
<dbReference type="FunFam" id="1.20.5.110:FF:000012">
    <property type="entry name" value="Mitofusin 2"/>
    <property type="match status" value="1"/>
</dbReference>
<keyword evidence="9" id="KW-0496">Mitochondrion</keyword>
<dbReference type="STRING" id="7719.ENSCINP00000013942"/>
<keyword evidence="7" id="KW-1133">Transmembrane helix</keyword>
<feature type="domain" description="Dynamin-type G" evidence="13">
    <location>
        <begin position="94"/>
        <end position="342"/>
    </location>
</feature>
<keyword evidence="8 12" id="KW-0175">Coiled coil</keyword>
<dbReference type="GO" id="GO:0005525">
    <property type="term" value="F:GTP binding"/>
    <property type="evidence" value="ECO:0007669"/>
    <property type="project" value="UniProtKB-KW"/>
</dbReference>
<dbReference type="FunFam" id="3.40.50.300:FF:000214">
    <property type="entry name" value="Mitofusin 2"/>
    <property type="match status" value="1"/>
</dbReference>
<evidence type="ECO:0000256" key="8">
    <source>
        <dbReference type="ARBA" id="ARBA00023054"/>
    </source>
</evidence>
<dbReference type="FunCoup" id="F6VDC4">
    <property type="interactions" value="423"/>
</dbReference>
<keyword evidence="4" id="KW-1000">Mitochondrion outer membrane</keyword>
<dbReference type="Proteomes" id="UP000008144">
    <property type="component" value="Chromosome 2"/>
</dbReference>
<evidence type="ECO:0000313" key="15">
    <source>
        <dbReference type="Proteomes" id="UP000008144"/>
    </source>
</evidence>
<feature type="coiled-coil region" evidence="12">
    <location>
        <begin position="700"/>
        <end position="731"/>
    </location>
</feature>
<dbReference type="PANTHER" id="PTHR10465">
    <property type="entry name" value="TRANSMEMBRANE GTPASE FZO1"/>
    <property type="match status" value="1"/>
</dbReference>
<evidence type="ECO:0000256" key="3">
    <source>
        <dbReference type="ARBA" id="ARBA00022741"/>
    </source>
</evidence>
<accession>F6VDC4</accession>
<dbReference type="AlphaFoldDB" id="F6VDC4"/>
<evidence type="ECO:0000256" key="9">
    <source>
        <dbReference type="ARBA" id="ARBA00023128"/>
    </source>
</evidence>
<dbReference type="GO" id="GO:0051646">
    <property type="term" value="P:mitochondrion localization"/>
    <property type="evidence" value="ECO:0000318"/>
    <property type="project" value="GO_Central"/>
</dbReference>
<dbReference type="Gene3D" id="1.20.5.110">
    <property type="match status" value="1"/>
</dbReference>
<keyword evidence="11" id="KW-0472">Membrane</keyword>
<dbReference type="EMBL" id="EAAA01001574">
    <property type="status" value="NOT_ANNOTATED_CDS"/>
    <property type="molecule type" value="Genomic_DNA"/>
</dbReference>
<evidence type="ECO:0000313" key="14">
    <source>
        <dbReference type="Ensembl" id="ENSCINP00000013942.3"/>
    </source>
</evidence>
<evidence type="ECO:0000256" key="1">
    <source>
        <dbReference type="ARBA" id="ARBA00004374"/>
    </source>
</evidence>
<keyword evidence="10" id="KW-0342">GTP-binding</keyword>
<reference evidence="14" key="2">
    <citation type="journal article" date="2008" name="Genome Biol.">
        <title>Improved genome assembly and evidence-based global gene model set for the chordate Ciona intestinalis: new insight into intron and operon populations.</title>
        <authorList>
            <person name="Satou Y."/>
            <person name="Mineta K."/>
            <person name="Ogasawara M."/>
            <person name="Sasakura Y."/>
            <person name="Shoguchi E."/>
            <person name="Ueno K."/>
            <person name="Yamada L."/>
            <person name="Matsumoto J."/>
            <person name="Wasserscheid J."/>
            <person name="Dewar K."/>
            <person name="Wiley G.B."/>
            <person name="Macmil S.L."/>
            <person name="Roe B.A."/>
            <person name="Zeller R.W."/>
            <person name="Hastings K.E."/>
            <person name="Lemaire P."/>
            <person name="Lindquist E."/>
            <person name="Endo T."/>
            <person name="Hotta K."/>
            <person name="Inaba K."/>
        </authorList>
    </citation>
    <scope>NUCLEOTIDE SEQUENCE [LARGE SCALE GENOMIC DNA]</scope>
    <source>
        <strain evidence="14">wild type</strain>
    </source>
</reference>
<dbReference type="PROSITE" id="PS51718">
    <property type="entry name" value="G_DYNAMIN_2"/>
    <property type="match status" value="1"/>
</dbReference>
<dbReference type="CDD" id="cd09912">
    <property type="entry name" value="DLP_2"/>
    <property type="match status" value="1"/>
</dbReference>
<organism evidence="14 15">
    <name type="scientific">Ciona intestinalis</name>
    <name type="common">Transparent sea squirt</name>
    <name type="synonym">Ascidia intestinalis</name>
    <dbReference type="NCBI Taxonomy" id="7719"/>
    <lineage>
        <taxon>Eukaryota</taxon>
        <taxon>Metazoa</taxon>
        <taxon>Chordata</taxon>
        <taxon>Tunicata</taxon>
        <taxon>Ascidiacea</taxon>
        <taxon>Phlebobranchia</taxon>
        <taxon>Cionidae</taxon>
        <taxon>Ciona</taxon>
    </lineage>
</organism>
<dbReference type="HOGENOM" id="CLU_021212_1_0_1"/>
<dbReference type="Pfam" id="PF00350">
    <property type="entry name" value="Dynamin_N"/>
    <property type="match status" value="1"/>
</dbReference>
<reference evidence="14" key="4">
    <citation type="submission" date="2025-09" db="UniProtKB">
        <authorList>
            <consortium name="Ensembl"/>
        </authorList>
    </citation>
    <scope>IDENTIFICATION</scope>
</reference>
<evidence type="ECO:0000256" key="10">
    <source>
        <dbReference type="ARBA" id="ARBA00023134"/>
    </source>
</evidence>
<protein>
    <recommendedName>
        <fullName evidence="13">Dynamin-type G domain-containing protein</fullName>
    </recommendedName>
</protein>
<evidence type="ECO:0000256" key="7">
    <source>
        <dbReference type="ARBA" id="ARBA00022989"/>
    </source>
</evidence>
<dbReference type="InterPro" id="IPR030381">
    <property type="entry name" value="G_DYNAMIN_dom"/>
</dbReference>